<dbReference type="InterPro" id="IPR023996">
    <property type="entry name" value="TonB-dep_OMP_SusC/RagA"/>
</dbReference>
<comment type="similarity">
    <text evidence="7">Belongs to the TonB-dependent receptor family.</text>
</comment>
<dbReference type="RefSeq" id="WP_229212887.1">
    <property type="nucleotide sequence ID" value="NZ_FNAN01000018.1"/>
</dbReference>
<dbReference type="Gene3D" id="2.40.170.20">
    <property type="entry name" value="TonB-dependent receptor, beta-barrel domain"/>
    <property type="match status" value="1"/>
</dbReference>
<comment type="subcellular location">
    <subcellularLocation>
        <location evidence="1 7">Cell outer membrane</location>
        <topology evidence="1 7">Multi-pass membrane protein</topology>
    </subcellularLocation>
</comment>
<evidence type="ECO:0000259" key="9">
    <source>
        <dbReference type="Pfam" id="PF07715"/>
    </source>
</evidence>
<dbReference type="InterPro" id="IPR039426">
    <property type="entry name" value="TonB-dep_rcpt-like"/>
</dbReference>
<dbReference type="Gene3D" id="2.60.40.1120">
    <property type="entry name" value="Carboxypeptidase-like, regulatory domain"/>
    <property type="match status" value="1"/>
</dbReference>
<evidence type="ECO:0000256" key="3">
    <source>
        <dbReference type="ARBA" id="ARBA00022452"/>
    </source>
</evidence>
<evidence type="ECO:0000256" key="4">
    <source>
        <dbReference type="ARBA" id="ARBA00022692"/>
    </source>
</evidence>
<keyword evidence="6 7" id="KW-0998">Cell outer membrane</keyword>
<name>A0A1G7U6H4_9BACT</name>
<keyword evidence="5 7" id="KW-0472">Membrane</keyword>
<evidence type="ECO:0000256" key="8">
    <source>
        <dbReference type="SAM" id="SignalP"/>
    </source>
</evidence>
<keyword evidence="8" id="KW-0732">Signal</keyword>
<evidence type="ECO:0000256" key="5">
    <source>
        <dbReference type="ARBA" id="ARBA00023136"/>
    </source>
</evidence>
<dbReference type="Gene3D" id="2.170.130.10">
    <property type="entry name" value="TonB-dependent receptor, plug domain"/>
    <property type="match status" value="1"/>
</dbReference>
<feature type="chain" id="PRO_5011466534" evidence="8">
    <location>
        <begin position="27"/>
        <end position="1113"/>
    </location>
</feature>
<dbReference type="NCBIfam" id="TIGR04056">
    <property type="entry name" value="OMP_RagA_SusC"/>
    <property type="match status" value="1"/>
</dbReference>
<evidence type="ECO:0000313" key="11">
    <source>
        <dbReference type="Proteomes" id="UP000198748"/>
    </source>
</evidence>
<feature type="domain" description="TonB-dependent receptor plug" evidence="9">
    <location>
        <begin position="122"/>
        <end position="245"/>
    </location>
</feature>
<dbReference type="SUPFAM" id="SSF49464">
    <property type="entry name" value="Carboxypeptidase regulatory domain-like"/>
    <property type="match status" value="1"/>
</dbReference>
<evidence type="ECO:0000313" key="10">
    <source>
        <dbReference type="EMBL" id="SDG43024.1"/>
    </source>
</evidence>
<protein>
    <submittedName>
        <fullName evidence="10">Iron complex outermembrane recepter protein</fullName>
    </submittedName>
</protein>
<evidence type="ECO:0000256" key="6">
    <source>
        <dbReference type="ARBA" id="ARBA00023237"/>
    </source>
</evidence>
<evidence type="ECO:0000256" key="7">
    <source>
        <dbReference type="PROSITE-ProRule" id="PRU01360"/>
    </source>
</evidence>
<dbReference type="InterPro" id="IPR012910">
    <property type="entry name" value="Plug_dom"/>
</dbReference>
<dbReference type="Proteomes" id="UP000198748">
    <property type="component" value="Unassembled WGS sequence"/>
</dbReference>
<sequence>MRQKCTALTRLVTLLLLLTGSTWSFAQDRKTVNGTVLDKDQNPLPGVSYLIKGSNTGGATDANGKFSIAVPSSSAVLVFSSIGFVTKEVPVGNATQLTVNLDEDNKTLNEVVITGFGMSTEVRKLAYSIQEVKGADISRANNANMVNALQGKVAGVMINQGTGGPMASSRIRIRGNASLSPNTQPLFVVDGVLIRPNTSGADSWGAAQDFGNIMKNINPDNIESMTVLKGSAASSLYGSEALNGVVVVQTKKGRVDKGLGVTYTHTSTFENAYKFLDLQNDYGAGLSPTFANGADGVPEVDRPNFPFSYGPKFEGQQVRDLDGRMVTWKANDPLSFFQTGKYINHNLAVEGGNDRSSFRASFSSLKNTSIMAAGTELKRNNFNIRGTQKIGKILNLDVSADYTDNDMVNPIRQGGNYNPVFRFVYNRPRSMDIEYWSKNYIDPVAGGRRRGTADPYNITEFMFQTFEYKQVRNEKVFRGNIDLTGNITDWLSFLVRGNVQNELYTGNNKDRGDNVRFSGGEYREYSENQTQTRFQGLLTANKQLGTDFNLSLSAGGETNRLIGGRRFNVKTNGGLRVPDNFSLANSINPLLFERNELLPSKRIDALYAYGDLTFKDAITLSASYRTDWSSTLTYANGSGDYIYSYPSVGLSWIATESLKNLPTWLSFGKVRASLGYTGGDTDPWSTNQTGSYEPKPAYTLPNGSSTVNWSGFRDNTLPNYALKNRLAREVEFGADIRFFNNRLGIDATVYNKITKNEILSLNTTPESGVSKRIVNAGRIQNKGVEILITATPIKKNDFEWNTSVNFSRNRNKVLELVEGTDTYELSLGFGADIKSVARVGKDYGTLITPYGFALYKSDNPSDPANGKRVIGSISGEGGVGYVRNGSYGDKAEKELGTVMEKFLASNVNSFRYKNFTATVQADAKIGGLMSSATHQYGSSTGAFKFTLPGRNTELGGVTYTDADGVVKNDGIIPDGVLAQGFQVVVDGQPKDLGGMSYADAVTAGYVKPIPAYAYYLNLTQWSSGIREYSTFENSWVALREVSIGYNVPASLLGKAKIQSLRISLVGRNLGYLYKTAKDGINPEGLYSNKAGEFMEYGGLPFSRNLGVSVSVGL</sequence>
<evidence type="ECO:0000256" key="1">
    <source>
        <dbReference type="ARBA" id="ARBA00004571"/>
    </source>
</evidence>
<dbReference type="InterPro" id="IPR036942">
    <property type="entry name" value="Beta-barrel_TonB_sf"/>
</dbReference>
<keyword evidence="11" id="KW-1185">Reference proteome</keyword>
<dbReference type="InterPro" id="IPR008969">
    <property type="entry name" value="CarboxyPept-like_regulatory"/>
</dbReference>
<dbReference type="InterPro" id="IPR037066">
    <property type="entry name" value="Plug_dom_sf"/>
</dbReference>
<dbReference type="SUPFAM" id="SSF56935">
    <property type="entry name" value="Porins"/>
    <property type="match status" value="1"/>
</dbReference>
<dbReference type="Pfam" id="PF13715">
    <property type="entry name" value="CarbopepD_reg_2"/>
    <property type="match status" value="1"/>
</dbReference>
<keyword evidence="3 7" id="KW-1134">Transmembrane beta strand</keyword>
<proteinExistence type="inferred from homology"/>
<dbReference type="Pfam" id="PF07715">
    <property type="entry name" value="Plug"/>
    <property type="match status" value="1"/>
</dbReference>
<dbReference type="AlphaFoldDB" id="A0A1G7U6H4"/>
<keyword evidence="2 7" id="KW-0813">Transport</keyword>
<dbReference type="STRING" id="659014.SAMN04487996_118172"/>
<accession>A0A1G7U6H4</accession>
<dbReference type="EMBL" id="FNAN01000018">
    <property type="protein sequence ID" value="SDG43024.1"/>
    <property type="molecule type" value="Genomic_DNA"/>
</dbReference>
<keyword evidence="4 7" id="KW-0812">Transmembrane</keyword>
<evidence type="ECO:0000256" key="2">
    <source>
        <dbReference type="ARBA" id="ARBA00022448"/>
    </source>
</evidence>
<feature type="signal peptide" evidence="8">
    <location>
        <begin position="1"/>
        <end position="26"/>
    </location>
</feature>
<gene>
    <name evidence="10" type="ORF">SAMN04487996_118172</name>
</gene>
<reference evidence="11" key="1">
    <citation type="submission" date="2016-10" db="EMBL/GenBank/DDBJ databases">
        <authorList>
            <person name="Varghese N."/>
            <person name="Submissions S."/>
        </authorList>
    </citation>
    <scope>NUCLEOTIDE SEQUENCE [LARGE SCALE GENOMIC DNA]</scope>
    <source>
        <strain evidence="11">DSM 25329</strain>
    </source>
</reference>
<dbReference type="PROSITE" id="PS52016">
    <property type="entry name" value="TONB_DEPENDENT_REC_3"/>
    <property type="match status" value="1"/>
</dbReference>
<dbReference type="GO" id="GO:0009279">
    <property type="term" value="C:cell outer membrane"/>
    <property type="evidence" value="ECO:0007669"/>
    <property type="project" value="UniProtKB-SubCell"/>
</dbReference>
<organism evidence="10 11">
    <name type="scientific">Dyadobacter soli</name>
    <dbReference type="NCBI Taxonomy" id="659014"/>
    <lineage>
        <taxon>Bacteria</taxon>
        <taxon>Pseudomonadati</taxon>
        <taxon>Bacteroidota</taxon>
        <taxon>Cytophagia</taxon>
        <taxon>Cytophagales</taxon>
        <taxon>Spirosomataceae</taxon>
        <taxon>Dyadobacter</taxon>
    </lineage>
</organism>